<dbReference type="InterPro" id="IPR012674">
    <property type="entry name" value="Calycin"/>
</dbReference>
<dbReference type="RefSeq" id="WP_003008038.1">
    <property type="nucleotide sequence ID" value="NZ_CABJDC010000001.1"/>
</dbReference>
<dbReference type="EMBL" id="WMYY01000002">
    <property type="protein sequence ID" value="MTR66339.1"/>
    <property type="molecule type" value="Genomic_DNA"/>
</dbReference>
<dbReference type="Proteomes" id="UP000460220">
    <property type="component" value="Unassembled WGS sequence"/>
</dbReference>
<sequence>MQIRIQNTIRFGEEMEIVDQYYQGEWKEKAGFQYLLYTNEEDEKVALKFSNDELVMTRFSSPKSIMRFYKNEDGGAIIPTPMGIQQFLITTDLFQLEAGHLQVSYRLLTLDGEQEFANYQLLVEWEE</sequence>
<reference evidence="4 6" key="1">
    <citation type="submission" date="2018-08" db="EMBL/GenBank/DDBJ databases">
        <title>A genome reference for cultivated species of the human gut microbiota.</title>
        <authorList>
            <person name="Zou Y."/>
            <person name="Xue W."/>
            <person name="Luo G."/>
        </authorList>
    </citation>
    <scope>NUCLEOTIDE SEQUENCE [LARGE SCALE GENOMIC DNA]</scope>
    <source>
        <strain evidence="4 6">AF30-12BH</strain>
    </source>
</reference>
<evidence type="ECO:0000313" key="5">
    <source>
        <dbReference type="EMBL" id="WNB82336.1"/>
    </source>
</evidence>
<evidence type="ECO:0000313" key="7">
    <source>
        <dbReference type="Proteomes" id="UP000441330"/>
    </source>
</evidence>
<evidence type="ECO:0000313" key="4">
    <source>
        <dbReference type="EMBL" id="RHN27473.1"/>
    </source>
</evidence>
<evidence type="ECO:0000313" key="3">
    <source>
        <dbReference type="EMBL" id="MTS53585.1"/>
    </source>
</evidence>
<dbReference type="AlphaFoldDB" id="A0A0F3H5J3"/>
<protein>
    <submittedName>
        <fullName evidence="1">DUF1934 domain-containing protein</fullName>
    </submittedName>
    <submittedName>
        <fullName evidence="2">DUF1934 family protein</fullName>
    </submittedName>
</protein>
<evidence type="ECO:0000313" key="2">
    <source>
        <dbReference type="EMBL" id="MTR66339.1"/>
    </source>
</evidence>
<gene>
    <name evidence="4" type="ORF">DWZ19_03220</name>
    <name evidence="2" type="ORF">GMC73_03490</name>
    <name evidence="3" type="ORF">GMC94_01555</name>
    <name evidence="1" type="ORF">PNV36_04880</name>
    <name evidence="5" type="ORF">RDV49_05325</name>
</gene>
<evidence type="ECO:0000313" key="8">
    <source>
        <dbReference type="Proteomes" id="UP000460220"/>
    </source>
</evidence>
<reference evidence="1" key="3">
    <citation type="submission" date="2023-01" db="EMBL/GenBank/DDBJ databases">
        <title>Human gut microbiome strain richness.</title>
        <authorList>
            <person name="Chen-Liaw A."/>
        </authorList>
    </citation>
    <scope>NUCLEOTIDE SEQUENCE</scope>
    <source>
        <strain evidence="1">1001262st2_G8_1001262B_160229</strain>
    </source>
</reference>
<dbReference type="Gene3D" id="2.40.128.20">
    <property type="match status" value="1"/>
</dbReference>
<evidence type="ECO:0000313" key="1">
    <source>
        <dbReference type="EMBL" id="MDB8619739.1"/>
    </source>
</evidence>
<dbReference type="EMBL" id="CP133988">
    <property type="protein sequence ID" value="WNB82336.1"/>
    <property type="molecule type" value="Genomic_DNA"/>
</dbReference>
<dbReference type="EMBL" id="WMZJ01000001">
    <property type="protein sequence ID" value="MTS53585.1"/>
    <property type="molecule type" value="Genomic_DNA"/>
</dbReference>
<dbReference type="Proteomes" id="UP001212685">
    <property type="component" value="Unassembled WGS sequence"/>
</dbReference>
<evidence type="ECO:0000313" key="6">
    <source>
        <dbReference type="Proteomes" id="UP000285725"/>
    </source>
</evidence>
<reference evidence="5" key="4">
    <citation type="submission" date="2023-09" db="EMBL/GenBank/DDBJ databases">
        <title>Streptococcus_parasanguinius_hifiasm_complete_genome_Zymo_Research_ D6332.</title>
        <authorList>
            <person name="Damerum A."/>
        </authorList>
    </citation>
    <scope>NUCLEOTIDE SEQUENCE</scope>
    <source>
        <strain evidence="5">B-1756</strain>
    </source>
</reference>
<dbReference type="Proteomes" id="UP000285725">
    <property type="component" value="Unassembled WGS sequence"/>
</dbReference>
<reference evidence="7 8" key="2">
    <citation type="journal article" date="2019" name="Nat. Med.">
        <title>A library of human gut bacterial isolates paired with longitudinal multiomics data enables mechanistic microbiome research.</title>
        <authorList>
            <person name="Poyet M."/>
            <person name="Groussin M."/>
            <person name="Gibbons S.M."/>
            <person name="Avila-Pacheco J."/>
            <person name="Jiang X."/>
            <person name="Kearney S.M."/>
            <person name="Perrotta A.R."/>
            <person name="Berdy B."/>
            <person name="Zhao S."/>
            <person name="Lieberman T.D."/>
            <person name="Swanson P.K."/>
            <person name="Smith M."/>
            <person name="Roesemann S."/>
            <person name="Alexander J.E."/>
            <person name="Rich S.A."/>
            <person name="Livny J."/>
            <person name="Vlamakis H."/>
            <person name="Clish C."/>
            <person name="Bullock K."/>
            <person name="Deik A."/>
            <person name="Scott J."/>
            <person name="Pierce K.A."/>
            <person name="Xavier R.J."/>
            <person name="Alm E.J."/>
        </authorList>
    </citation>
    <scope>NUCLEOTIDE SEQUENCE [LARGE SCALE GENOMIC DNA]</scope>
    <source>
        <strain evidence="3 7">BIOML-A1</strain>
        <strain evidence="2 8">BIOML-A12</strain>
    </source>
</reference>
<dbReference type="Pfam" id="PF09148">
    <property type="entry name" value="DUF1934"/>
    <property type="match status" value="1"/>
</dbReference>
<dbReference type="Proteomes" id="UP000441330">
    <property type="component" value="Unassembled WGS sequence"/>
</dbReference>
<organism evidence="2 8">
    <name type="scientific">Streptococcus parasanguinis</name>
    <dbReference type="NCBI Taxonomy" id="1318"/>
    <lineage>
        <taxon>Bacteria</taxon>
        <taxon>Bacillati</taxon>
        <taxon>Bacillota</taxon>
        <taxon>Bacilli</taxon>
        <taxon>Lactobacillales</taxon>
        <taxon>Streptococcaceae</taxon>
        <taxon>Streptococcus</taxon>
    </lineage>
</organism>
<dbReference type="SUPFAM" id="SSF50814">
    <property type="entry name" value="Lipocalins"/>
    <property type="match status" value="1"/>
</dbReference>
<dbReference type="Proteomes" id="UP001248323">
    <property type="component" value="Chromosome"/>
</dbReference>
<dbReference type="EMBL" id="JAQMJV010000005">
    <property type="protein sequence ID" value="MDB8619739.1"/>
    <property type="molecule type" value="Genomic_DNA"/>
</dbReference>
<name>A0A0F3H5J3_STRPA</name>
<dbReference type="EMBL" id="QRQU01000001">
    <property type="protein sequence ID" value="RHN27473.1"/>
    <property type="molecule type" value="Genomic_DNA"/>
</dbReference>
<dbReference type="InterPro" id="IPR015231">
    <property type="entry name" value="DUF1934"/>
</dbReference>
<proteinExistence type="predicted"/>
<accession>A0A0F3H5J3</accession>